<evidence type="ECO:0000313" key="5">
    <source>
        <dbReference type="EMBL" id="QGF23875.1"/>
    </source>
</evidence>
<dbReference type="GO" id="GO:0016757">
    <property type="term" value="F:glycosyltransferase activity"/>
    <property type="evidence" value="ECO:0007669"/>
    <property type="project" value="UniProtKB-KW"/>
</dbReference>
<reference evidence="5 6" key="1">
    <citation type="submission" date="2019-10" db="EMBL/GenBank/DDBJ databases">
        <title>Genomic analysis of Raineyella sp. CBA3103.</title>
        <authorList>
            <person name="Roh S.W."/>
        </authorList>
    </citation>
    <scope>NUCLEOTIDE SEQUENCE [LARGE SCALE GENOMIC DNA]</scope>
    <source>
        <strain evidence="5 6">CBA3103</strain>
    </source>
</reference>
<organism evidence="5 6">
    <name type="scientific">Raineyella fluvialis</name>
    <dbReference type="NCBI Taxonomy" id="2662261"/>
    <lineage>
        <taxon>Bacteria</taxon>
        <taxon>Bacillati</taxon>
        <taxon>Actinomycetota</taxon>
        <taxon>Actinomycetes</taxon>
        <taxon>Propionibacteriales</taxon>
        <taxon>Propionibacteriaceae</taxon>
        <taxon>Raineyella</taxon>
    </lineage>
</organism>
<dbReference type="InterPro" id="IPR028098">
    <property type="entry name" value="Glyco_trans_4-like_N"/>
</dbReference>
<dbReference type="PANTHER" id="PTHR45947">
    <property type="entry name" value="SULFOQUINOVOSYL TRANSFERASE SQD2"/>
    <property type="match status" value="1"/>
</dbReference>
<dbReference type="KEGG" id="rain:Rai3103_09520"/>
<keyword evidence="6" id="KW-1185">Reference proteome</keyword>
<feature type="domain" description="Glycosyltransferase subfamily 4-like N-terminal" evidence="4">
    <location>
        <begin position="35"/>
        <end position="196"/>
    </location>
</feature>
<evidence type="ECO:0000256" key="1">
    <source>
        <dbReference type="ARBA" id="ARBA00022676"/>
    </source>
</evidence>
<accession>A0A5Q2FGP8</accession>
<dbReference type="Proteomes" id="UP000386847">
    <property type="component" value="Chromosome"/>
</dbReference>
<evidence type="ECO:0000259" key="4">
    <source>
        <dbReference type="Pfam" id="PF13439"/>
    </source>
</evidence>
<feature type="domain" description="Glycosyl transferase family 1" evidence="3">
    <location>
        <begin position="225"/>
        <end position="348"/>
    </location>
</feature>
<dbReference type="InterPro" id="IPR050194">
    <property type="entry name" value="Glycosyltransferase_grp1"/>
</dbReference>
<dbReference type="GO" id="GO:1901137">
    <property type="term" value="P:carbohydrate derivative biosynthetic process"/>
    <property type="evidence" value="ECO:0007669"/>
    <property type="project" value="UniProtKB-ARBA"/>
</dbReference>
<dbReference type="InterPro" id="IPR001296">
    <property type="entry name" value="Glyco_trans_1"/>
</dbReference>
<dbReference type="Pfam" id="PF13439">
    <property type="entry name" value="Glyco_transf_4"/>
    <property type="match status" value="1"/>
</dbReference>
<dbReference type="PANTHER" id="PTHR45947:SF3">
    <property type="entry name" value="SULFOQUINOVOSYL TRANSFERASE SQD2"/>
    <property type="match status" value="1"/>
</dbReference>
<protein>
    <submittedName>
        <fullName evidence="5">Glycosyltransferase</fullName>
    </submittedName>
</protein>
<proteinExistence type="predicted"/>
<dbReference type="AlphaFoldDB" id="A0A5Q2FGP8"/>
<dbReference type="EMBL" id="CP045725">
    <property type="protein sequence ID" value="QGF23875.1"/>
    <property type="molecule type" value="Genomic_DNA"/>
</dbReference>
<keyword evidence="2 5" id="KW-0808">Transferase</keyword>
<sequence length="387" mass="42271">MTRPGPIDSATLDLSPVDLSGVRIALAHDYLTQRGGAERVMLSLMRAFPGAPIHTTLYDPDATFPDFRSAEIVTSPLNRIGLLRRDHRRALPLLAWASESVRIDADVVIVSTSGWAHAFPTTGRRLVYCHNPARWLYQTEEYLGDAGLFSPRRLALAALGRPLRSWDRRAAHRADRYLANSRVVARRVADTYGMTAGLVPPPHSIDASGTQEPISELRDWADGFHLIVSRLLPYKNVDKALGAFRSLPDERLVVVGAGPMEGHLRAMAPPNARMVSGLTDAQLRWAYAHASALIAPSYEDFGLTPLEAAAFGRPTLALHAGGYLDTIDPAVNGAFFEASTAWEISAAVSANRGRDWDSAAILRHAEGFSEERFIARLRAEVAALVGR</sequence>
<dbReference type="Pfam" id="PF00534">
    <property type="entry name" value="Glycos_transf_1"/>
    <property type="match status" value="1"/>
</dbReference>
<name>A0A5Q2FGP8_9ACTN</name>
<dbReference type="RefSeq" id="WP_153572405.1">
    <property type="nucleotide sequence ID" value="NZ_CP045725.1"/>
</dbReference>
<keyword evidence="1" id="KW-0328">Glycosyltransferase</keyword>
<gene>
    <name evidence="5" type="ORF">Rai3103_09520</name>
</gene>
<dbReference type="SUPFAM" id="SSF53756">
    <property type="entry name" value="UDP-Glycosyltransferase/glycogen phosphorylase"/>
    <property type="match status" value="1"/>
</dbReference>
<evidence type="ECO:0000256" key="2">
    <source>
        <dbReference type="ARBA" id="ARBA00022679"/>
    </source>
</evidence>
<dbReference type="Gene3D" id="3.40.50.2000">
    <property type="entry name" value="Glycogen Phosphorylase B"/>
    <property type="match status" value="2"/>
</dbReference>
<evidence type="ECO:0000259" key="3">
    <source>
        <dbReference type="Pfam" id="PF00534"/>
    </source>
</evidence>
<evidence type="ECO:0000313" key="6">
    <source>
        <dbReference type="Proteomes" id="UP000386847"/>
    </source>
</evidence>